<keyword evidence="3" id="KW-0255">Endonuclease</keyword>
<gene>
    <name evidence="3" type="ORF">F0L68_20385</name>
</gene>
<dbReference type="PANTHER" id="PTHR35400">
    <property type="entry name" value="SLR1083 PROTEIN"/>
    <property type="match status" value="1"/>
</dbReference>
<comment type="caution">
    <text evidence="3">The sequence shown here is derived from an EMBL/GenBank/DDBJ whole genome shotgun (WGS) entry which is preliminary data.</text>
</comment>
<dbReference type="Pfam" id="PF05685">
    <property type="entry name" value="Uma2"/>
    <property type="match status" value="1"/>
</dbReference>
<feature type="domain" description="Putative restriction endonuclease" evidence="2">
    <location>
        <begin position="76"/>
        <end position="228"/>
    </location>
</feature>
<dbReference type="SUPFAM" id="SSF52980">
    <property type="entry name" value="Restriction endonuclease-like"/>
    <property type="match status" value="1"/>
</dbReference>
<sequence>MSRAGVDRASSTRSVAVAPTSPEPQRAAWPLDRPDQRQCATLGANPNQGGGSVSAALQHPIGPNTVEDWLTAEHPSDGSRLELIWGYFHVSPAPSGQHQHAGFALARLIFDAVRDAKRTDLHVVPAVGVEISSAMRTALIPDVVVLDTKPVGVSFHARNVVLAAEIWSPGNTRSERETKVAAYATAGVPFFWAVDQDRIGTASVTAYRLERGRYVEDTVARPGRTTTITAAPVPVAVDPAELCPR</sequence>
<feature type="region of interest" description="Disordered" evidence="1">
    <location>
        <begin position="1"/>
        <end position="32"/>
    </location>
</feature>
<evidence type="ECO:0000313" key="3">
    <source>
        <dbReference type="EMBL" id="KAA2260088.1"/>
    </source>
</evidence>
<dbReference type="Gene3D" id="3.90.1570.10">
    <property type="entry name" value="tt1808, chain A"/>
    <property type="match status" value="1"/>
</dbReference>
<dbReference type="InterPro" id="IPR012296">
    <property type="entry name" value="Nuclease_put_TT1808"/>
</dbReference>
<reference evidence="3 4" key="1">
    <citation type="submission" date="2019-09" db="EMBL/GenBank/DDBJ databases">
        <title>Goodfellowia gen. nov., a new genus of the Pseudonocardineae related to Actinoalloteichus, containing Goodfellowia coeruleoviolacea gen. nov., comb. nov. gen. nov., comb. nov.</title>
        <authorList>
            <person name="Labeda D."/>
        </authorList>
    </citation>
    <scope>NUCLEOTIDE SEQUENCE [LARGE SCALE GENOMIC DNA]</scope>
    <source>
        <strain evidence="3 4">AN110305</strain>
    </source>
</reference>
<evidence type="ECO:0000259" key="2">
    <source>
        <dbReference type="Pfam" id="PF05685"/>
    </source>
</evidence>
<dbReference type="AlphaFoldDB" id="A0A5B2X962"/>
<dbReference type="GO" id="GO:0004519">
    <property type="term" value="F:endonuclease activity"/>
    <property type="evidence" value="ECO:0007669"/>
    <property type="project" value="UniProtKB-KW"/>
</dbReference>
<dbReference type="EMBL" id="VUOB01000037">
    <property type="protein sequence ID" value="KAA2260088.1"/>
    <property type="molecule type" value="Genomic_DNA"/>
</dbReference>
<dbReference type="CDD" id="cd06260">
    <property type="entry name" value="DUF820-like"/>
    <property type="match status" value="1"/>
</dbReference>
<evidence type="ECO:0000313" key="4">
    <source>
        <dbReference type="Proteomes" id="UP000323454"/>
    </source>
</evidence>
<dbReference type="Proteomes" id="UP000323454">
    <property type="component" value="Unassembled WGS sequence"/>
</dbReference>
<reference evidence="3 4" key="2">
    <citation type="submission" date="2019-09" db="EMBL/GenBank/DDBJ databases">
        <authorList>
            <person name="Jin C."/>
        </authorList>
    </citation>
    <scope>NUCLEOTIDE SEQUENCE [LARGE SCALE GENOMIC DNA]</scope>
    <source>
        <strain evidence="3 4">AN110305</strain>
    </source>
</reference>
<dbReference type="InterPro" id="IPR011335">
    <property type="entry name" value="Restrct_endonuc-II-like"/>
</dbReference>
<name>A0A5B2X962_9PSEU</name>
<keyword evidence="4" id="KW-1185">Reference proteome</keyword>
<accession>A0A5B2X962</accession>
<dbReference type="OrthoDB" id="9799703at2"/>
<keyword evidence="3" id="KW-0378">Hydrolase</keyword>
<dbReference type="PANTHER" id="PTHR35400:SF3">
    <property type="entry name" value="SLL1072 PROTEIN"/>
    <property type="match status" value="1"/>
</dbReference>
<proteinExistence type="predicted"/>
<organism evidence="3 4">
    <name type="scientific">Solihabitans fulvus</name>
    <dbReference type="NCBI Taxonomy" id="1892852"/>
    <lineage>
        <taxon>Bacteria</taxon>
        <taxon>Bacillati</taxon>
        <taxon>Actinomycetota</taxon>
        <taxon>Actinomycetes</taxon>
        <taxon>Pseudonocardiales</taxon>
        <taxon>Pseudonocardiaceae</taxon>
        <taxon>Solihabitans</taxon>
    </lineage>
</organism>
<keyword evidence="3" id="KW-0540">Nuclease</keyword>
<protein>
    <submittedName>
        <fullName evidence="3">Uma2 family endonuclease</fullName>
    </submittedName>
</protein>
<dbReference type="InterPro" id="IPR008538">
    <property type="entry name" value="Uma2"/>
</dbReference>
<evidence type="ECO:0000256" key="1">
    <source>
        <dbReference type="SAM" id="MobiDB-lite"/>
    </source>
</evidence>